<keyword evidence="1" id="KW-0812">Transmembrane</keyword>
<organism evidence="2 3">
    <name type="scientific">Alishewanella longhuensis</name>
    <dbReference type="NCBI Taxonomy" id="1091037"/>
    <lineage>
        <taxon>Bacteria</taxon>
        <taxon>Pseudomonadati</taxon>
        <taxon>Pseudomonadota</taxon>
        <taxon>Gammaproteobacteria</taxon>
        <taxon>Alteromonadales</taxon>
        <taxon>Alteromonadaceae</taxon>
        <taxon>Alishewanella</taxon>
    </lineage>
</organism>
<sequence length="205" mass="23192">MKLNFSEKSVLIFAGVVFGVTSIVLTCNFDDFKSTLRGVAYEGLVFASFLALILRFVNVQKEARRKELLLKEKRQAKDSLIKIISILCEAYHEGGTFHWTKLIKNADTFEVNFEAFKSSKKKSKKELEKMLSEKDFRNSCEQNLPIVLAHIPIAEKISPEHLNIWVGICSVVSLTASEAVFSDFLLDEFEEHVTAFAKLPAVVIE</sequence>
<feature type="transmembrane region" description="Helical" evidence="1">
    <location>
        <begin position="36"/>
        <end position="57"/>
    </location>
</feature>
<evidence type="ECO:0000313" key="2">
    <source>
        <dbReference type="EMBL" id="GHG66653.1"/>
    </source>
</evidence>
<keyword evidence="1" id="KW-1133">Transmembrane helix</keyword>
<accession>A0ABQ3KX93</accession>
<protein>
    <recommendedName>
        <fullName evidence="4">SMODS and SLOG-associating 2TM effector domain-containing protein</fullName>
    </recommendedName>
</protein>
<dbReference type="RefSeq" id="WP_189431814.1">
    <property type="nucleotide sequence ID" value="NZ_BNAO01000003.1"/>
</dbReference>
<comment type="caution">
    <text evidence="2">The sequence shown here is derived from an EMBL/GenBank/DDBJ whole genome shotgun (WGS) entry which is preliminary data.</text>
</comment>
<gene>
    <name evidence="2" type="ORF">GCM10010919_14540</name>
</gene>
<dbReference type="EMBL" id="BNAO01000003">
    <property type="protein sequence ID" value="GHG66653.1"/>
    <property type="molecule type" value="Genomic_DNA"/>
</dbReference>
<name>A0ABQ3KX93_9ALTE</name>
<keyword evidence="1" id="KW-0472">Membrane</keyword>
<dbReference type="Proteomes" id="UP000659697">
    <property type="component" value="Unassembled WGS sequence"/>
</dbReference>
<reference evidence="3" key="1">
    <citation type="journal article" date="2019" name="Int. J. Syst. Evol. Microbiol.">
        <title>The Global Catalogue of Microorganisms (GCM) 10K type strain sequencing project: providing services to taxonomists for standard genome sequencing and annotation.</title>
        <authorList>
            <consortium name="The Broad Institute Genomics Platform"/>
            <consortium name="The Broad Institute Genome Sequencing Center for Infectious Disease"/>
            <person name="Wu L."/>
            <person name="Ma J."/>
        </authorList>
    </citation>
    <scope>NUCLEOTIDE SEQUENCE [LARGE SCALE GENOMIC DNA]</scope>
    <source>
        <strain evidence="3">CGMCC 1.7003</strain>
    </source>
</reference>
<proteinExistence type="predicted"/>
<keyword evidence="3" id="KW-1185">Reference proteome</keyword>
<evidence type="ECO:0000256" key="1">
    <source>
        <dbReference type="SAM" id="Phobius"/>
    </source>
</evidence>
<evidence type="ECO:0008006" key="4">
    <source>
        <dbReference type="Google" id="ProtNLM"/>
    </source>
</evidence>
<evidence type="ECO:0000313" key="3">
    <source>
        <dbReference type="Proteomes" id="UP000659697"/>
    </source>
</evidence>